<evidence type="ECO:0000313" key="5">
    <source>
        <dbReference type="Proteomes" id="UP000006265"/>
    </source>
</evidence>
<dbReference type="PANTHER" id="PTHR46268">
    <property type="entry name" value="STRESS RESPONSE PROTEIN NHAX"/>
    <property type="match status" value="1"/>
</dbReference>
<proteinExistence type="inferred from homology"/>
<protein>
    <submittedName>
        <fullName evidence="4">Universal stress protein</fullName>
    </submittedName>
</protein>
<keyword evidence="3" id="KW-0067">ATP-binding</keyword>
<dbReference type="PANTHER" id="PTHR46268:SF27">
    <property type="entry name" value="UNIVERSAL STRESS PROTEIN RV2623"/>
    <property type="match status" value="1"/>
</dbReference>
<evidence type="ECO:0000256" key="3">
    <source>
        <dbReference type="ARBA" id="ARBA00022840"/>
    </source>
</evidence>
<dbReference type="InterPro" id="IPR006015">
    <property type="entry name" value="Universal_stress_UspA"/>
</dbReference>
<dbReference type="SUPFAM" id="SSF52402">
    <property type="entry name" value="Adenine nucleotide alpha hydrolases-like"/>
    <property type="match status" value="2"/>
</dbReference>
<dbReference type="AlphaFoldDB" id="K5BF19"/>
<evidence type="ECO:0000256" key="1">
    <source>
        <dbReference type="ARBA" id="ARBA00008791"/>
    </source>
</evidence>
<dbReference type="Proteomes" id="UP000006265">
    <property type="component" value="Unassembled WGS sequence"/>
</dbReference>
<dbReference type="PATRIC" id="fig|1122247.3.peg.2372"/>
<gene>
    <name evidence="4" type="ORF">C731_2471</name>
</gene>
<evidence type="ECO:0000256" key="2">
    <source>
        <dbReference type="ARBA" id="ARBA00022741"/>
    </source>
</evidence>
<name>K5BF19_MYCHD</name>
<dbReference type="STRING" id="1122247.GCA_000379865_04608"/>
<accession>K5BF19</accession>
<keyword evidence="2" id="KW-0547">Nucleotide-binding</keyword>
<dbReference type="CDD" id="cd23944">
    <property type="entry name" value="USP_Rv2623_repeat1"/>
    <property type="match status" value="1"/>
</dbReference>
<keyword evidence="5" id="KW-1185">Reference proteome</keyword>
<dbReference type="InterPro" id="IPR014729">
    <property type="entry name" value="Rossmann-like_a/b/a_fold"/>
</dbReference>
<comment type="similarity">
    <text evidence="1">Belongs to the universal stress protein A family.</text>
</comment>
<dbReference type="Pfam" id="PF00582">
    <property type="entry name" value="Usp"/>
    <property type="match status" value="2"/>
</dbReference>
<dbReference type="InterPro" id="IPR006016">
    <property type="entry name" value="UspA"/>
</dbReference>
<sequence length="297" mass="32051">MNTPTKKLDIVVAVDGSAPSDAAVDWAAHEAALRKRPLTIVHVVQLPVVRMWPEVSMPQELIDGLIKEGHGILDAARARAEKVIEAARSAARVTVETELVTANVLPTLIEMSDRAELMVVGCRGRGWLGRRLLGSVSRGLLHHARGTVAVIHDEQIPAEGAPIVVGIDGSPASEAATAVAFDAASRRGVELVAVHAWSDYTFYYEMPGIVTEDVRRQAEEILAERLAGWQEQYPDVKVRRVVVMDRPVHQLLEQAEHAQLLVVGSHGRGGFASMLLGSVSTAVAESAHVPVIVARPR</sequence>
<dbReference type="eggNOG" id="COG0589">
    <property type="taxonomic scope" value="Bacteria"/>
</dbReference>
<dbReference type="OrthoDB" id="3174546at2"/>
<dbReference type="GO" id="GO:0005524">
    <property type="term" value="F:ATP binding"/>
    <property type="evidence" value="ECO:0007669"/>
    <property type="project" value="UniProtKB-KW"/>
</dbReference>
<evidence type="ECO:0000313" key="4">
    <source>
        <dbReference type="EMBL" id="EKF23532.1"/>
    </source>
</evidence>
<reference evidence="4 5" key="1">
    <citation type="journal article" date="2012" name="J. Bacteriol.">
        <title>Genome sequence of Mycobacterium hassiacum DSM 44199, a rare source of heat-stable mycobacterial proteins.</title>
        <authorList>
            <person name="Tiago I."/>
            <person name="Maranha A."/>
            <person name="Mendes V."/>
            <person name="Alarico S."/>
            <person name="Moynihan P.J."/>
            <person name="Clarke A.J."/>
            <person name="Macedo-Ribeiro S."/>
            <person name="Pereira P.J."/>
            <person name="Empadinhas N."/>
        </authorList>
    </citation>
    <scope>NUCLEOTIDE SEQUENCE [LARGE SCALE GENOMIC DNA]</scope>
    <source>
        <strain evidence="5">DSM 44199 / CIP 105218 / JCM 12690 / 3849</strain>
    </source>
</reference>
<dbReference type="EMBL" id="AMRA01000065">
    <property type="protein sequence ID" value="EKF23532.1"/>
    <property type="molecule type" value="Genomic_DNA"/>
</dbReference>
<dbReference type="Gene3D" id="3.40.50.620">
    <property type="entry name" value="HUPs"/>
    <property type="match status" value="2"/>
</dbReference>
<dbReference type="RefSeq" id="WP_005627892.1">
    <property type="nucleotide sequence ID" value="NZ_AMRA01000065.1"/>
</dbReference>
<dbReference type="PRINTS" id="PR01438">
    <property type="entry name" value="UNVRSLSTRESS"/>
</dbReference>
<organism evidence="4 5">
    <name type="scientific">Mycolicibacterium hassiacum (strain DSM 44199 / CIP 105218 / JCM 12690 / 3849)</name>
    <name type="common">Mycobacterium hassiacum</name>
    <dbReference type="NCBI Taxonomy" id="1122247"/>
    <lineage>
        <taxon>Bacteria</taxon>
        <taxon>Bacillati</taxon>
        <taxon>Actinomycetota</taxon>
        <taxon>Actinomycetes</taxon>
        <taxon>Mycobacteriales</taxon>
        <taxon>Mycobacteriaceae</taxon>
        <taxon>Mycolicibacterium</taxon>
    </lineage>
</organism>
<comment type="caution">
    <text evidence="4">The sequence shown here is derived from an EMBL/GenBank/DDBJ whole genome shotgun (WGS) entry which is preliminary data.</text>
</comment>